<organism evidence="1 2">
    <name type="scientific">Caerostris darwini</name>
    <dbReference type="NCBI Taxonomy" id="1538125"/>
    <lineage>
        <taxon>Eukaryota</taxon>
        <taxon>Metazoa</taxon>
        <taxon>Ecdysozoa</taxon>
        <taxon>Arthropoda</taxon>
        <taxon>Chelicerata</taxon>
        <taxon>Arachnida</taxon>
        <taxon>Araneae</taxon>
        <taxon>Araneomorphae</taxon>
        <taxon>Entelegynae</taxon>
        <taxon>Araneoidea</taxon>
        <taxon>Araneidae</taxon>
        <taxon>Caerostris</taxon>
    </lineage>
</organism>
<name>A0AAV4QUA9_9ARAC</name>
<protein>
    <submittedName>
        <fullName evidence="1">Uncharacterized protein</fullName>
    </submittedName>
</protein>
<evidence type="ECO:0000313" key="1">
    <source>
        <dbReference type="EMBL" id="GIY13050.1"/>
    </source>
</evidence>
<keyword evidence="2" id="KW-1185">Reference proteome</keyword>
<evidence type="ECO:0000313" key="2">
    <source>
        <dbReference type="Proteomes" id="UP001054837"/>
    </source>
</evidence>
<accession>A0AAV4QUA9</accession>
<dbReference type="EMBL" id="BPLQ01005166">
    <property type="protein sequence ID" value="GIY13050.1"/>
    <property type="molecule type" value="Genomic_DNA"/>
</dbReference>
<dbReference type="Proteomes" id="UP001054837">
    <property type="component" value="Unassembled WGS sequence"/>
</dbReference>
<reference evidence="1 2" key="1">
    <citation type="submission" date="2021-06" db="EMBL/GenBank/DDBJ databases">
        <title>Caerostris darwini draft genome.</title>
        <authorList>
            <person name="Kono N."/>
            <person name="Arakawa K."/>
        </authorList>
    </citation>
    <scope>NUCLEOTIDE SEQUENCE [LARGE SCALE GENOMIC DNA]</scope>
</reference>
<proteinExistence type="predicted"/>
<sequence length="96" mass="10834">MCQQQCSRRRCRAPGELMKMDSEAKRRVCRFFPSDGWVCVCKNFEHFGTSRDSVIARARLSNVSISAVSKDPRVSVYSCKGSSFPEDTAEATPKHQ</sequence>
<gene>
    <name evidence="1" type="ORF">CDAR_96701</name>
</gene>
<dbReference type="AlphaFoldDB" id="A0AAV4QUA9"/>
<comment type="caution">
    <text evidence="1">The sequence shown here is derived from an EMBL/GenBank/DDBJ whole genome shotgun (WGS) entry which is preliminary data.</text>
</comment>